<protein>
    <submittedName>
        <fullName evidence="2">Uncharacterized protein</fullName>
    </submittedName>
</protein>
<name>A0A6J4VP12_9BACT</name>
<feature type="region of interest" description="Disordered" evidence="1">
    <location>
        <begin position="1"/>
        <end position="23"/>
    </location>
</feature>
<evidence type="ECO:0000313" key="2">
    <source>
        <dbReference type="EMBL" id="CAA9583977.1"/>
    </source>
</evidence>
<organism evidence="2">
    <name type="scientific">uncultured Thermomicrobiales bacterium</name>
    <dbReference type="NCBI Taxonomy" id="1645740"/>
    <lineage>
        <taxon>Bacteria</taxon>
        <taxon>Pseudomonadati</taxon>
        <taxon>Thermomicrobiota</taxon>
        <taxon>Thermomicrobia</taxon>
        <taxon>Thermomicrobiales</taxon>
        <taxon>environmental samples</taxon>
    </lineage>
</organism>
<dbReference type="EMBL" id="CADCWF010000366">
    <property type="protein sequence ID" value="CAA9583977.1"/>
    <property type="molecule type" value="Genomic_DNA"/>
</dbReference>
<accession>A0A6J4VP12</accession>
<reference evidence="2" key="1">
    <citation type="submission" date="2020-02" db="EMBL/GenBank/DDBJ databases">
        <authorList>
            <person name="Meier V. D."/>
        </authorList>
    </citation>
    <scope>NUCLEOTIDE SEQUENCE</scope>
    <source>
        <strain evidence="2">AVDCRST_MAG59</strain>
    </source>
</reference>
<sequence length="37" mass="3898">MEQVAARATGAQDPGDAVQGDRAVLGGTARARFLRRE</sequence>
<evidence type="ECO:0000256" key="1">
    <source>
        <dbReference type="SAM" id="MobiDB-lite"/>
    </source>
</evidence>
<dbReference type="AlphaFoldDB" id="A0A6J4VP12"/>
<gene>
    <name evidence="2" type="ORF">AVDCRST_MAG59-5151</name>
</gene>
<proteinExistence type="predicted"/>